<evidence type="ECO:0000259" key="2">
    <source>
        <dbReference type="Pfam" id="PF07000"/>
    </source>
</evidence>
<dbReference type="AlphaFoldDB" id="A0A6A6BYR1"/>
<accession>A0A6A6BYR1</accession>
<dbReference type="InterPro" id="IPR010733">
    <property type="entry name" value="DUF1308"/>
</dbReference>
<name>A0A6A6BYR1_ZASCE</name>
<reference evidence="3" key="1">
    <citation type="journal article" date="2020" name="Stud. Mycol.">
        <title>101 Dothideomycetes genomes: a test case for predicting lifestyles and emergence of pathogens.</title>
        <authorList>
            <person name="Haridas S."/>
            <person name="Albert R."/>
            <person name="Binder M."/>
            <person name="Bloem J."/>
            <person name="Labutti K."/>
            <person name="Salamov A."/>
            <person name="Andreopoulos B."/>
            <person name="Baker S."/>
            <person name="Barry K."/>
            <person name="Bills G."/>
            <person name="Bluhm B."/>
            <person name="Cannon C."/>
            <person name="Castanera R."/>
            <person name="Culley D."/>
            <person name="Daum C."/>
            <person name="Ezra D."/>
            <person name="Gonzalez J."/>
            <person name="Henrissat B."/>
            <person name="Kuo A."/>
            <person name="Liang C."/>
            <person name="Lipzen A."/>
            <person name="Lutzoni F."/>
            <person name="Magnuson J."/>
            <person name="Mondo S."/>
            <person name="Nolan M."/>
            <person name="Ohm R."/>
            <person name="Pangilinan J."/>
            <person name="Park H.-J."/>
            <person name="Ramirez L."/>
            <person name="Alfaro M."/>
            <person name="Sun H."/>
            <person name="Tritt A."/>
            <person name="Yoshinaga Y."/>
            <person name="Zwiers L.-H."/>
            <person name="Turgeon B."/>
            <person name="Goodwin S."/>
            <person name="Spatafora J."/>
            <person name="Crous P."/>
            <person name="Grigoriev I."/>
        </authorList>
    </citation>
    <scope>NUCLEOTIDE SEQUENCE</scope>
    <source>
        <strain evidence="3">ATCC 36951</strain>
    </source>
</reference>
<feature type="compositionally biased region" description="Basic and acidic residues" evidence="1">
    <location>
        <begin position="488"/>
        <end position="499"/>
    </location>
</feature>
<evidence type="ECO:0000256" key="1">
    <source>
        <dbReference type="SAM" id="MobiDB-lite"/>
    </source>
</evidence>
<dbReference type="PANTHER" id="PTHR13379:SF0">
    <property type="entry name" value="UPF0415 PROTEIN C7ORF25"/>
    <property type="match status" value="1"/>
</dbReference>
<feature type="region of interest" description="Disordered" evidence="1">
    <location>
        <begin position="488"/>
        <end position="514"/>
    </location>
</feature>
<dbReference type="OrthoDB" id="441890at2759"/>
<feature type="domain" description="DUF1308" evidence="2">
    <location>
        <begin position="286"/>
        <end position="371"/>
    </location>
</feature>
<dbReference type="Proteomes" id="UP000799537">
    <property type="component" value="Unassembled WGS sequence"/>
</dbReference>
<dbReference type="GeneID" id="54568051"/>
<dbReference type="PANTHER" id="PTHR13379">
    <property type="entry name" value="UNCHARACTERIZED DUF1308"/>
    <property type="match status" value="1"/>
</dbReference>
<proteinExistence type="predicted"/>
<evidence type="ECO:0000313" key="4">
    <source>
        <dbReference type="Proteomes" id="UP000799537"/>
    </source>
</evidence>
<protein>
    <recommendedName>
        <fullName evidence="2">DUF1308 domain-containing protein</fullName>
    </recommendedName>
</protein>
<dbReference type="RefSeq" id="XP_033659538.1">
    <property type="nucleotide sequence ID" value="XM_033814779.1"/>
</dbReference>
<gene>
    <name evidence="3" type="ORF">M409DRAFT_61487</name>
</gene>
<dbReference type="Pfam" id="PF07000">
    <property type="entry name" value="DUF1308"/>
    <property type="match status" value="1"/>
</dbReference>
<dbReference type="EMBL" id="ML993653">
    <property type="protein sequence ID" value="KAF2158649.1"/>
    <property type="molecule type" value="Genomic_DNA"/>
</dbReference>
<organism evidence="3 4">
    <name type="scientific">Zasmidium cellare ATCC 36951</name>
    <dbReference type="NCBI Taxonomy" id="1080233"/>
    <lineage>
        <taxon>Eukaryota</taxon>
        <taxon>Fungi</taxon>
        <taxon>Dikarya</taxon>
        <taxon>Ascomycota</taxon>
        <taxon>Pezizomycotina</taxon>
        <taxon>Dothideomycetes</taxon>
        <taxon>Dothideomycetidae</taxon>
        <taxon>Mycosphaerellales</taxon>
        <taxon>Mycosphaerellaceae</taxon>
        <taxon>Zasmidium</taxon>
    </lineage>
</organism>
<evidence type="ECO:0000313" key="3">
    <source>
        <dbReference type="EMBL" id="KAF2158649.1"/>
    </source>
</evidence>
<keyword evidence="4" id="KW-1185">Reference proteome</keyword>
<sequence>MDQSNETHLATDGGNDTQSAISVIQDLNHRALVLIEELETFRQHLRHIRQEGSVEVAHFRSTVQSEVGMLERLLKKPDNASTTHIARSSNLPFLETVWATAKKSKKVTALQKRIYYNSKSKSLSQAMHHVGLVSKVKNSSDRKNAAVTVDAITNDGLTWIKVSLVTNTRLLFDLAKQGWQSEGSEDEDADVVFGDDDGSDVPIVKNAKDLCQAAQSYRAKTRIPAVHLILPRVQPGETDEIDAILDDCRAAGAVVFCGEDLQSTPSLQEALPTMAPDPFSLFSDTLNIDCTILLALVSEFSHAKVSKEPWFHKSLQRQVEIEGNENLLPALLYPAMGEHKLVCTKEAAKRMREIVDTIGTPSETARTAIMMGDDESKSQQGLIEEMQHWSAYEVPGYWQLPIRVVDENEGGCLSNLPEESNSVSTNMTAINRSVFLYGWGTGNTTITSNRTVVKQLESDLEKYEDLDETVWPSIWLCPTARSLVGKEKRGVKKEERKEGAWPLPDPLRREEQRRNGLDVLSSREGHEVEDLRPNGYPCNEVLEAKKAARRLVENGSAVPGEEEG</sequence>